<proteinExistence type="predicted"/>
<dbReference type="EMBL" id="CP010537">
    <property type="protein sequence ID" value="AJG22232.1"/>
    <property type="molecule type" value="Genomic_DNA"/>
</dbReference>
<keyword evidence="3" id="KW-1185">Reference proteome</keyword>
<dbReference type="OrthoDB" id="5564030at2"/>
<name>A0A0C4Y9T1_9BURK</name>
<dbReference type="GO" id="GO:0004252">
    <property type="term" value="F:serine-type endopeptidase activity"/>
    <property type="evidence" value="ECO:0007669"/>
    <property type="project" value="InterPro"/>
</dbReference>
<dbReference type="Proteomes" id="UP000031843">
    <property type="component" value="Chromosome secondary"/>
</dbReference>
<dbReference type="InterPro" id="IPR036286">
    <property type="entry name" value="LexA/Signal_pep-like_sf"/>
</dbReference>
<reference evidence="2 3" key="1">
    <citation type="journal article" date="2015" name="Genome Announc.">
        <title>Complete Genome Sequence of Cupriavidus basilensis 4G11, Isolated from the Oak Ridge Field Research Center Site.</title>
        <authorList>
            <person name="Ray J."/>
            <person name="Waters R.J."/>
            <person name="Skerker J.M."/>
            <person name="Kuehl J.V."/>
            <person name="Price M.N."/>
            <person name="Huang J."/>
            <person name="Chakraborty R."/>
            <person name="Arkin A.P."/>
            <person name="Deutschbauer A."/>
        </authorList>
    </citation>
    <scope>NUCLEOTIDE SEQUENCE [LARGE SCALE GENOMIC DNA]</scope>
    <source>
        <strain evidence="2">4G11</strain>
    </source>
</reference>
<gene>
    <name evidence="2" type="ORF">RR42_s0641</name>
</gene>
<dbReference type="Pfam" id="PF10502">
    <property type="entry name" value="Peptidase_S26"/>
    <property type="match status" value="1"/>
</dbReference>
<organism evidence="2 3">
    <name type="scientific">Cupriavidus basilensis</name>
    <dbReference type="NCBI Taxonomy" id="68895"/>
    <lineage>
        <taxon>Bacteria</taxon>
        <taxon>Pseudomonadati</taxon>
        <taxon>Pseudomonadota</taxon>
        <taxon>Betaproteobacteria</taxon>
        <taxon>Burkholderiales</taxon>
        <taxon>Burkholderiaceae</taxon>
        <taxon>Cupriavidus</taxon>
    </lineage>
</organism>
<dbReference type="Gene3D" id="2.10.109.10">
    <property type="entry name" value="Umud Fragment, subunit A"/>
    <property type="match status" value="1"/>
</dbReference>
<dbReference type="STRING" id="68895.RR42_s0641"/>
<dbReference type="RefSeq" id="WP_052494904.1">
    <property type="nucleotide sequence ID" value="NZ_CP010537.1"/>
</dbReference>
<protein>
    <submittedName>
        <fullName evidence="2">Conjugative signal peptidase TrhF</fullName>
    </submittedName>
</protein>
<evidence type="ECO:0000259" key="1">
    <source>
        <dbReference type="Pfam" id="PF10502"/>
    </source>
</evidence>
<evidence type="ECO:0000313" key="2">
    <source>
        <dbReference type="EMBL" id="AJG22232.1"/>
    </source>
</evidence>
<dbReference type="KEGG" id="cbw:RR42_s0641"/>
<sequence length="176" mass="19542">MTSRIAKIPRRGHALAPMMAEHFGRWWWAWALILIAGVQVGSRWALHANLSHSIEEVNVFLVSKTDRQIARDSLVEFLWPGGGPYPAGARFIKQIKGMPGDMVTSQGRDYFINGVYVGTAKSSSARGEVLEMGPTGRIPAGRFFVWTPHPDSLDSRYALTGWVNFGQIVGTARKLF</sequence>
<accession>A0A0C4Y9T1</accession>
<dbReference type="SUPFAM" id="SSF51306">
    <property type="entry name" value="LexA/Signal peptidase"/>
    <property type="match status" value="1"/>
</dbReference>
<dbReference type="GO" id="GO:0006465">
    <property type="term" value="P:signal peptide processing"/>
    <property type="evidence" value="ECO:0007669"/>
    <property type="project" value="InterPro"/>
</dbReference>
<evidence type="ECO:0000313" key="3">
    <source>
        <dbReference type="Proteomes" id="UP000031843"/>
    </source>
</evidence>
<feature type="domain" description="Peptidase S26" evidence="1">
    <location>
        <begin position="34"/>
        <end position="173"/>
    </location>
</feature>
<dbReference type="AlphaFoldDB" id="A0A0C4Y9T1"/>
<dbReference type="InterPro" id="IPR019533">
    <property type="entry name" value="Peptidase_S26"/>
</dbReference>